<protein>
    <submittedName>
        <fullName evidence="2">Uncharacterized protein</fullName>
    </submittedName>
</protein>
<comment type="caution">
    <text evidence="2">The sequence shown here is derived from an EMBL/GenBank/DDBJ whole genome shotgun (WGS) entry which is preliminary data.</text>
</comment>
<gene>
    <name evidence="2" type="ORF">C0Q70_17916</name>
</gene>
<proteinExistence type="predicted"/>
<dbReference type="Proteomes" id="UP000245119">
    <property type="component" value="Linkage Group LG11"/>
</dbReference>
<reference evidence="2 3" key="1">
    <citation type="submission" date="2018-04" db="EMBL/GenBank/DDBJ databases">
        <title>The genome of golden apple snail Pomacea canaliculata provides insight into stress tolerance and invasive adaptation.</title>
        <authorList>
            <person name="Liu C."/>
            <person name="Liu B."/>
            <person name="Ren Y."/>
            <person name="Zhang Y."/>
            <person name="Wang H."/>
            <person name="Li S."/>
            <person name="Jiang F."/>
            <person name="Yin L."/>
            <person name="Zhang G."/>
            <person name="Qian W."/>
            <person name="Fan W."/>
        </authorList>
    </citation>
    <scope>NUCLEOTIDE SEQUENCE [LARGE SCALE GENOMIC DNA]</scope>
    <source>
        <strain evidence="2">SZHN2017</strain>
        <tissue evidence="2">Muscle</tissue>
    </source>
</reference>
<feature type="region of interest" description="Disordered" evidence="1">
    <location>
        <begin position="163"/>
        <end position="201"/>
    </location>
</feature>
<dbReference type="EMBL" id="PZQS01000011">
    <property type="protein sequence ID" value="PVD22112.1"/>
    <property type="molecule type" value="Genomic_DNA"/>
</dbReference>
<evidence type="ECO:0000256" key="1">
    <source>
        <dbReference type="SAM" id="MobiDB-lite"/>
    </source>
</evidence>
<organism evidence="2 3">
    <name type="scientific">Pomacea canaliculata</name>
    <name type="common">Golden apple snail</name>
    <dbReference type="NCBI Taxonomy" id="400727"/>
    <lineage>
        <taxon>Eukaryota</taxon>
        <taxon>Metazoa</taxon>
        <taxon>Spiralia</taxon>
        <taxon>Lophotrochozoa</taxon>
        <taxon>Mollusca</taxon>
        <taxon>Gastropoda</taxon>
        <taxon>Caenogastropoda</taxon>
        <taxon>Architaenioglossa</taxon>
        <taxon>Ampullarioidea</taxon>
        <taxon>Ampullariidae</taxon>
        <taxon>Pomacea</taxon>
    </lineage>
</organism>
<evidence type="ECO:0000313" key="2">
    <source>
        <dbReference type="EMBL" id="PVD22112.1"/>
    </source>
</evidence>
<evidence type="ECO:0000313" key="3">
    <source>
        <dbReference type="Proteomes" id="UP000245119"/>
    </source>
</evidence>
<dbReference type="AlphaFoldDB" id="A0A2T7NLR7"/>
<sequence>MANIKKFFVPHVSLKVQVCKRGGTIMNSEEIARKKTNFLLRGARTGHNAGIHHVGYCKSHPVHRYPQSIKRTSSGNHHKGLIESRGHPRLKLTRMLRTKQQQVQTWGSPSMHDFSEASCGSSLSTFNPKPRRGVRSELLILFTPQVHPDPGTIGTSFHTIWLPRDSPGGGGEGPACGRKGEQERRQGHGSYKRATSPCGCR</sequence>
<accession>A0A2T7NLR7</accession>
<name>A0A2T7NLR7_POMCA</name>
<keyword evidence="3" id="KW-1185">Reference proteome</keyword>